<comment type="caution">
    <text evidence="1">The sequence shown here is derived from an EMBL/GenBank/DDBJ whole genome shotgun (WGS) entry which is preliminary data.</text>
</comment>
<reference evidence="1" key="1">
    <citation type="journal article" date="2021" name="PeerJ">
        <title>Extensive microbial diversity within the chicken gut microbiome revealed by metagenomics and culture.</title>
        <authorList>
            <person name="Gilroy R."/>
            <person name="Ravi A."/>
            <person name="Getino M."/>
            <person name="Pursley I."/>
            <person name="Horton D.L."/>
            <person name="Alikhan N.F."/>
            <person name="Baker D."/>
            <person name="Gharbi K."/>
            <person name="Hall N."/>
            <person name="Watson M."/>
            <person name="Adriaenssens E.M."/>
            <person name="Foster-Nyarko E."/>
            <person name="Jarju S."/>
            <person name="Secka A."/>
            <person name="Antonio M."/>
            <person name="Oren A."/>
            <person name="Chaudhuri R.R."/>
            <person name="La Ragione R."/>
            <person name="Hildebrand F."/>
            <person name="Pallen M.J."/>
        </authorList>
    </citation>
    <scope>NUCLEOTIDE SEQUENCE</scope>
    <source>
        <strain evidence="1">CHK178-16964</strain>
    </source>
</reference>
<dbReference type="AlphaFoldDB" id="A0A9D2HJH8"/>
<organism evidence="1 2">
    <name type="scientific">Candidatus Lachnoclostridium stercoravium</name>
    <dbReference type="NCBI Taxonomy" id="2838633"/>
    <lineage>
        <taxon>Bacteria</taxon>
        <taxon>Bacillati</taxon>
        <taxon>Bacillota</taxon>
        <taxon>Clostridia</taxon>
        <taxon>Lachnospirales</taxon>
        <taxon>Lachnospiraceae</taxon>
    </lineage>
</organism>
<protein>
    <recommendedName>
        <fullName evidence="3">RNA-binding protein</fullName>
    </recommendedName>
</protein>
<sequence>MKENFHWKEAEREKILGCLARSLAGRDKGELFVILGGEGEYLYLADGRYRTAAKPKRKKKKHAQLIFVKQDEIFEKLREGRPVYDAEIKTFIRCFKRENQVIGSRHEDR</sequence>
<proteinExistence type="predicted"/>
<evidence type="ECO:0000313" key="1">
    <source>
        <dbReference type="EMBL" id="HJA71629.1"/>
    </source>
</evidence>
<gene>
    <name evidence="1" type="ORF">IAA07_08660</name>
</gene>
<dbReference type="EMBL" id="DWZA01000075">
    <property type="protein sequence ID" value="HJA71629.1"/>
    <property type="molecule type" value="Genomic_DNA"/>
</dbReference>
<name>A0A9D2HJH8_9FIRM</name>
<accession>A0A9D2HJH8</accession>
<dbReference type="Proteomes" id="UP000823900">
    <property type="component" value="Unassembled WGS sequence"/>
</dbReference>
<reference evidence="1" key="2">
    <citation type="submission" date="2021-04" db="EMBL/GenBank/DDBJ databases">
        <authorList>
            <person name="Gilroy R."/>
        </authorList>
    </citation>
    <scope>NUCLEOTIDE SEQUENCE</scope>
    <source>
        <strain evidence="1">CHK178-16964</strain>
    </source>
</reference>
<evidence type="ECO:0008006" key="3">
    <source>
        <dbReference type="Google" id="ProtNLM"/>
    </source>
</evidence>
<dbReference type="SUPFAM" id="SSF50104">
    <property type="entry name" value="Translation proteins SH3-like domain"/>
    <property type="match status" value="1"/>
</dbReference>
<dbReference type="InterPro" id="IPR008991">
    <property type="entry name" value="Translation_prot_SH3-like_sf"/>
</dbReference>
<evidence type="ECO:0000313" key="2">
    <source>
        <dbReference type="Proteomes" id="UP000823900"/>
    </source>
</evidence>